<evidence type="ECO:0000256" key="5">
    <source>
        <dbReference type="SAM" id="Phobius"/>
    </source>
</evidence>
<gene>
    <name evidence="7" type="ORF">B9Q13_02275</name>
</gene>
<comment type="subcellular location">
    <subcellularLocation>
        <location evidence="1">Membrane</location>
        <topology evidence="1">Multi-pass membrane protein</topology>
    </subcellularLocation>
</comment>
<dbReference type="InterPro" id="IPR004837">
    <property type="entry name" value="NaCa_Exmemb"/>
</dbReference>
<name>A0A2R6C3H4_9ARCH</name>
<evidence type="ECO:0000259" key="6">
    <source>
        <dbReference type="Pfam" id="PF01699"/>
    </source>
</evidence>
<sequence length="74" mass="7734">MIIVASELVASSSDDLRKWYPPTFIGSVVLGFITNLPDIFIIIAAALTSSGVLALGALLGGNALAFTLGYFFVI</sequence>
<feature type="transmembrane region" description="Helical" evidence="5">
    <location>
        <begin position="24"/>
        <end position="45"/>
    </location>
</feature>
<dbReference type="GO" id="GO:0055085">
    <property type="term" value="P:transmembrane transport"/>
    <property type="evidence" value="ECO:0007669"/>
    <property type="project" value="InterPro"/>
</dbReference>
<evidence type="ECO:0000313" key="7">
    <source>
        <dbReference type="EMBL" id="PSO05316.1"/>
    </source>
</evidence>
<evidence type="ECO:0000256" key="4">
    <source>
        <dbReference type="ARBA" id="ARBA00023136"/>
    </source>
</evidence>
<protein>
    <recommendedName>
        <fullName evidence="6">Sodium/calcium exchanger membrane region domain-containing protein</fullName>
    </recommendedName>
</protein>
<keyword evidence="4 5" id="KW-0472">Membrane</keyword>
<accession>A0A2R6C3H4</accession>
<keyword evidence="3 5" id="KW-1133">Transmembrane helix</keyword>
<comment type="caution">
    <text evidence="7">The sequence shown here is derived from an EMBL/GenBank/DDBJ whole genome shotgun (WGS) entry which is preliminary data.</text>
</comment>
<reference evidence="7 8" key="1">
    <citation type="submission" date="2017-04" db="EMBL/GenBank/DDBJ databases">
        <title>Novel microbial lineages endemic to geothermal iron-oxide mats fill important gaps in the evolutionary history of Archaea.</title>
        <authorList>
            <person name="Jay Z.J."/>
            <person name="Beam J.P."/>
            <person name="Dlakic M."/>
            <person name="Rusch D.B."/>
            <person name="Kozubal M.A."/>
            <person name="Inskeep W.P."/>
        </authorList>
    </citation>
    <scope>NUCLEOTIDE SEQUENCE [LARGE SCALE GENOMIC DNA]</scope>
    <source>
        <strain evidence="7">ECH_B_SAG-G16</strain>
    </source>
</reference>
<proteinExistence type="predicted"/>
<dbReference type="EMBL" id="NEXO01000034">
    <property type="protein sequence ID" value="PSO05316.1"/>
    <property type="molecule type" value="Genomic_DNA"/>
</dbReference>
<dbReference type="InterPro" id="IPR044880">
    <property type="entry name" value="NCX_ion-bd_dom_sf"/>
</dbReference>
<feature type="domain" description="Sodium/calcium exchanger membrane region" evidence="6">
    <location>
        <begin position="1"/>
        <end position="69"/>
    </location>
</feature>
<dbReference type="Proteomes" id="UP000241886">
    <property type="component" value="Unassembled WGS sequence"/>
</dbReference>
<feature type="transmembrane region" description="Helical" evidence="5">
    <location>
        <begin position="52"/>
        <end position="73"/>
    </location>
</feature>
<evidence type="ECO:0000256" key="3">
    <source>
        <dbReference type="ARBA" id="ARBA00022989"/>
    </source>
</evidence>
<dbReference type="Gene3D" id="1.20.1420.30">
    <property type="entry name" value="NCX, central ion-binding region"/>
    <property type="match status" value="1"/>
</dbReference>
<organism evidence="7 8">
    <name type="scientific">Candidatus Marsarchaeota G2 archaeon ECH_B_SAG-G16</name>
    <dbReference type="NCBI Taxonomy" id="1978167"/>
    <lineage>
        <taxon>Archaea</taxon>
        <taxon>Candidatus Marsarchaeota</taxon>
        <taxon>Candidatus Marsarchaeota group 2</taxon>
    </lineage>
</organism>
<dbReference type="GO" id="GO:0016020">
    <property type="term" value="C:membrane"/>
    <property type="evidence" value="ECO:0007669"/>
    <property type="project" value="UniProtKB-SubCell"/>
</dbReference>
<evidence type="ECO:0000256" key="2">
    <source>
        <dbReference type="ARBA" id="ARBA00022692"/>
    </source>
</evidence>
<keyword evidence="2 5" id="KW-0812">Transmembrane</keyword>
<evidence type="ECO:0000256" key="1">
    <source>
        <dbReference type="ARBA" id="ARBA00004141"/>
    </source>
</evidence>
<dbReference type="Pfam" id="PF01699">
    <property type="entry name" value="Na_Ca_ex"/>
    <property type="match status" value="1"/>
</dbReference>
<evidence type="ECO:0000313" key="8">
    <source>
        <dbReference type="Proteomes" id="UP000241886"/>
    </source>
</evidence>
<dbReference type="AlphaFoldDB" id="A0A2R6C3H4"/>
<feature type="non-terminal residue" evidence="7">
    <location>
        <position position="74"/>
    </location>
</feature>